<dbReference type="InterPro" id="IPR008914">
    <property type="entry name" value="PEBP"/>
</dbReference>
<dbReference type="Gene3D" id="3.90.280.10">
    <property type="entry name" value="PEBP-like"/>
    <property type="match status" value="1"/>
</dbReference>
<feature type="region of interest" description="Disordered" evidence="2">
    <location>
        <begin position="27"/>
        <end position="49"/>
    </location>
</feature>
<dbReference type="PANTHER" id="PTHR30289:SF1">
    <property type="entry name" value="PEBP (PHOSPHATIDYLETHANOLAMINE-BINDING PROTEIN) FAMILY PROTEIN"/>
    <property type="match status" value="1"/>
</dbReference>
<dbReference type="PANTHER" id="PTHR30289">
    <property type="entry name" value="UNCHARACTERIZED PROTEIN YBCL-RELATED"/>
    <property type="match status" value="1"/>
</dbReference>
<dbReference type="Proteomes" id="UP001595773">
    <property type="component" value="Unassembled WGS sequence"/>
</dbReference>
<evidence type="ECO:0000256" key="2">
    <source>
        <dbReference type="SAM" id="MobiDB-lite"/>
    </source>
</evidence>
<dbReference type="SUPFAM" id="SSF49777">
    <property type="entry name" value="PEBP-like"/>
    <property type="match status" value="1"/>
</dbReference>
<evidence type="ECO:0000313" key="4">
    <source>
        <dbReference type="Proteomes" id="UP001595773"/>
    </source>
</evidence>
<keyword evidence="4" id="KW-1185">Reference proteome</keyword>
<dbReference type="GO" id="GO:0004860">
    <property type="term" value="F:protein kinase inhibitor activity"/>
    <property type="evidence" value="ECO:0007669"/>
    <property type="project" value="UniProtKB-KW"/>
</dbReference>
<dbReference type="CDD" id="cd00865">
    <property type="entry name" value="PEBP_bact_arch"/>
    <property type="match status" value="1"/>
</dbReference>
<dbReference type="NCBIfam" id="TIGR00481">
    <property type="entry name" value="YbhB/YbcL family Raf kinase inhibitor-like protein"/>
    <property type="match status" value="1"/>
</dbReference>
<keyword evidence="3" id="KW-0649">Protein kinase inhibitor</keyword>
<evidence type="ECO:0000313" key="3">
    <source>
        <dbReference type="EMBL" id="MFC4264710.1"/>
    </source>
</evidence>
<dbReference type="Pfam" id="PF01161">
    <property type="entry name" value="PBP"/>
    <property type="match status" value="1"/>
</dbReference>
<gene>
    <name evidence="3" type="ORF">ACFOW9_03745</name>
</gene>
<dbReference type="RefSeq" id="WP_230066332.1">
    <property type="nucleotide sequence ID" value="NZ_BAABLL010000019.1"/>
</dbReference>
<organism evidence="3 4">
    <name type="scientific">Arthrobacter cryoconiti</name>
    <dbReference type="NCBI Taxonomy" id="748907"/>
    <lineage>
        <taxon>Bacteria</taxon>
        <taxon>Bacillati</taxon>
        <taxon>Actinomycetota</taxon>
        <taxon>Actinomycetes</taxon>
        <taxon>Micrococcales</taxon>
        <taxon>Micrococcaceae</taxon>
        <taxon>Arthrobacter</taxon>
    </lineage>
</organism>
<comment type="caution">
    <text evidence="3">The sequence shown here is derived from an EMBL/GenBank/DDBJ whole genome shotgun (WGS) entry which is preliminary data.</text>
</comment>
<sequence>MYNYDPYEFLAPVPKFTLTSGSFADGDAMPPAQVNPGAHADGKDRSPALKWSGFPAETKSFAITMFDPDAPTASGWWHWSVANVPVQVTELSEGAGSGPATMPTGALLLRNDAGTSAYMGSAPPPGHGPHRYMVVVHAVDIPTLDLNADSTPAALGFNLAFHTLARARITATFEV</sequence>
<dbReference type="InterPro" id="IPR005247">
    <property type="entry name" value="YbhB_YbcL/LppC-like"/>
</dbReference>
<name>A0ABV8QWS2_9MICC</name>
<protein>
    <submittedName>
        <fullName evidence="3">YbhB/YbcL family Raf kinase inhibitor-like protein</fullName>
    </submittedName>
</protein>
<dbReference type="EMBL" id="JBHSCQ010000005">
    <property type="protein sequence ID" value="MFC4264710.1"/>
    <property type="molecule type" value="Genomic_DNA"/>
</dbReference>
<comment type="similarity">
    <text evidence="1">Belongs to the UPF0098 family.</text>
</comment>
<proteinExistence type="inferred from homology"/>
<evidence type="ECO:0000256" key="1">
    <source>
        <dbReference type="ARBA" id="ARBA00007120"/>
    </source>
</evidence>
<accession>A0ABV8QWS2</accession>
<dbReference type="InterPro" id="IPR036610">
    <property type="entry name" value="PEBP-like_sf"/>
</dbReference>
<reference evidence="4" key="1">
    <citation type="journal article" date="2019" name="Int. J. Syst. Evol. Microbiol.">
        <title>The Global Catalogue of Microorganisms (GCM) 10K type strain sequencing project: providing services to taxonomists for standard genome sequencing and annotation.</title>
        <authorList>
            <consortium name="The Broad Institute Genomics Platform"/>
            <consortium name="The Broad Institute Genome Sequencing Center for Infectious Disease"/>
            <person name="Wu L."/>
            <person name="Ma J."/>
        </authorList>
    </citation>
    <scope>NUCLEOTIDE SEQUENCE [LARGE SCALE GENOMIC DNA]</scope>
    <source>
        <strain evidence="4">CGMCC 1.10698</strain>
    </source>
</reference>